<sequence>MMTGDSQAQLVVEVALPRVEMAVVGSDYCKGSHRACHKCTSSPILDLEETPQHHLGSNLKLPQQSKLSTAAVSGVDAPYLQCRYYNSKLKFPCQERLGYDQPPSCSSSLPLLASKARIFVMQFGAWTSQEKDKVT</sequence>
<protein>
    <submittedName>
        <fullName evidence="1">Uncharacterized protein</fullName>
    </submittedName>
</protein>
<comment type="caution">
    <text evidence="1">The sequence shown here is derived from an EMBL/GenBank/DDBJ whole genome shotgun (WGS) entry which is preliminary data.</text>
</comment>
<proteinExistence type="predicted"/>
<evidence type="ECO:0000313" key="2">
    <source>
        <dbReference type="Proteomes" id="UP000797356"/>
    </source>
</evidence>
<dbReference type="Proteomes" id="UP000797356">
    <property type="component" value="Chromosome 13"/>
</dbReference>
<keyword evidence="2" id="KW-1185">Reference proteome</keyword>
<reference evidence="1" key="1">
    <citation type="journal article" date="2017" name="Gigascience">
        <title>The genome draft of coconut (Cocos nucifera).</title>
        <authorList>
            <person name="Xiao Y."/>
            <person name="Xu P."/>
            <person name="Fan H."/>
            <person name="Baudouin L."/>
            <person name="Xia W."/>
            <person name="Bocs S."/>
            <person name="Xu J."/>
            <person name="Li Q."/>
            <person name="Guo A."/>
            <person name="Zhou L."/>
            <person name="Li J."/>
            <person name="Wu Y."/>
            <person name="Ma Z."/>
            <person name="Armero A."/>
            <person name="Issali A.E."/>
            <person name="Liu N."/>
            <person name="Peng M."/>
            <person name="Yang Y."/>
        </authorList>
    </citation>
    <scope>NUCLEOTIDE SEQUENCE</scope>
    <source>
        <tissue evidence="1">Spear leaf of Hainan Tall coconut</tissue>
    </source>
</reference>
<dbReference type="AlphaFoldDB" id="A0A8K0IS93"/>
<organism evidence="1 2">
    <name type="scientific">Cocos nucifera</name>
    <name type="common">Coconut palm</name>
    <dbReference type="NCBI Taxonomy" id="13894"/>
    <lineage>
        <taxon>Eukaryota</taxon>
        <taxon>Viridiplantae</taxon>
        <taxon>Streptophyta</taxon>
        <taxon>Embryophyta</taxon>
        <taxon>Tracheophyta</taxon>
        <taxon>Spermatophyta</taxon>
        <taxon>Magnoliopsida</taxon>
        <taxon>Liliopsida</taxon>
        <taxon>Arecaceae</taxon>
        <taxon>Arecoideae</taxon>
        <taxon>Cocoseae</taxon>
        <taxon>Attaleinae</taxon>
        <taxon>Cocos</taxon>
    </lineage>
</organism>
<evidence type="ECO:0000313" key="1">
    <source>
        <dbReference type="EMBL" id="KAG1366321.1"/>
    </source>
</evidence>
<reference evidence="1" key="2">
    <citation type="submission" date="2019-07" db="EMBL/GenBank/DDBJ databases">
        <authorList>
            <person name="Yang Y."/>
            <person name="Bocs S."/>
            <person name="Baudouin L."/>
        </authorList>
    </citation>
    <scope>NUCLEOTIDE SEQUENCE</scope>
    <source>
        <tissue evidence="1">Spear leaf of Hainan Tall coconut</tissue>
    </source>
</reference>
<gene>
    <name evidence="1" type="ORF">COCNU_13G001110</name>
</gene>
<name>A0A8K0IS93_COCNU</name>
<dbReference type="EMBL" id="CM017884">
    <property type="protein sequence ID" value="KAG1366321.1"/>
    <property type="molecule type" value="Genomic_DNA"/>
</dbReference>
<accession>A0A8K0IS93</accession>